<feature type="compositionally biased region" description="Polar residues" evidence="1">
    <location>
        <begin position="8"/>
        <end position="21"/>
    </location>
</feature>
<evidence type="ECO:0000313" key="2">
    <source>
        <dbReference type="EMBL" id="MED6181950.1"/>
    </source>
</evidence>
<feature type="region of interest" description="Disordered" evidence="1">
    <location>
        <begin position="1"/>
        <end position="26"/>
    </location>
</feature>
<reference evidence="2 3" key="1">
    <citation type="journal article" date="2023" name="Plants (Basel)">
        <title>Bridging the Gap: Combining Genomics and Transcriptomics Approaches to Understand Stylosanthes scabra, an Orphan Legume from the Brazilian Caatinga.</title>
        <authorList>
            <person name="Ferreira-Neto J.R.C."/>
            <person name="da Silva M.D."/>
            <person name="Binneck E."/>
            <person name="de Melo N.F."/>
            <person name="da Silva R.H."/>
            <person name="de Melo A.L.T.M."/>
            <person name="Pandolfi V."/>
            <person name="Bustamante F.O."/>
            <person name="Brasileiro-Vidal A.C."/>
            <person name="Benko-Iseppon A.M."/>
        </authorList>
    </citation>
    <scope>NUCLEOTIDE SEQUENCE [LARGE SCALE GENOMIC DNA]</scope>
    <source>
        <tissue evidence="2">Leaves</tissue>
    </source>
</reference>
<proteinExistence type="predicted"/>
<evidence type="ECO:0000313" key="3">
    <source>
        <dbReference type="Proteomes" id="UP001341840"/>
    </source>
</evidence>
<protein>
    <submittedName>
        <fullName evidence="2">Uncharacterized protein</fullName>
    </submittedName>
</protein>
<name>A0ABU6W7M4_9FABA</name>
<accession>A0ABU6W7M4</accession>
<dbReference type="Proteomes" id="UP001341840">
    <property type="component" value="Unassembled WGS sequence"/>
</dbReference>
<evidence type="ECO:0000256" key="1">
    <source>
        <dbReference type="SAM" id="MobiDB-lite"/>
    </source>
</evidence>
<comment type="caution">
    <text evidence="2">The sequence shown here is derived from an EMBL/GenBank/DDBJ whole genome shotgun (WGS) entry which is preliminary data.</text>
</comment>
<organism evidence="2 3">
    <name type="scientific">Stylosanthes scabra</name>
    <dbReference type="NCBI Taxonomy" id="79078"/>
    <lineage>
        <taxon>Eukaryota</taxon>
        <taxon>Viridiplantae</taxon>
        <taxon>Streptophyta</taxon>
        <taxon>Embryophyta</taxon>
        <taxon>Tracheophyta</taxon>
        <taxon>Spermatophyta</taxon>
        <taxon>Magnoliopsida</taxon>
        <taxon>eudicotyledons</taxon>
        <taxon>Gunneridae</taxon>
        <taxon>Pentapetalae</taxon>
        <taxon>rosids</taxon>
        <taxon>fabids</taxon>
        <taxon>Fabales</taxon>
        <taxon>Fabaceae</taxon>
        <taxon>Papilionoideae</taxon>
        <taxon>50 kb inversion clade</taxon>
        <taxon>dalbergioids sensu lato</taxon>
        <taxon>Dalbergieae</taxon>
        <taxon>Pterocarpus clade</taxon>
        <taxon>Stylosanthes</taxon>
    </lineage>
</organism>
<sequence length="62" mass="6874">MGRLCLSNGWSELHLSSNPTERSTKHYDAEVTHVILPEKTRSTFNKRVSVSKTGTGGKVENT</sequence>
<keyword evidence="3" id="KW-1185">Reference proteome</keyword>
<dbReference type="EMBL" id="JASCZI010181329">
    <property type="protein sequence ID" value="MED6181950.1"/>
    <property type="molecule type" value="Genomic_DNA"/>
</dbReference>
<gene>
    <name evidence="2" type="ORF">PIB30_024280</name>
</gene>